<comment type="caution">
    <text evidence="3">The sequence shown here is derived from an EMBL/GenBank/DDBJ whole genome shotgun (WGS) entry which is preliminary data.</text>
</comment>
<gene>
    <name evidence="3" type="ORF">SEMRO_163_G073250.1</name>
</gene>
<evidence type="ECO:0000256" key="1">
    <source>
        <dbReference type="ARBA" id="ARBA00022737"/>
    </source>
</evidence>
<dbReference type="PANTHER" id="PTHR45641">
    <property type="entry name" value="TETRATRICOPEPTIDE REPEAT PROTEIN (AFU_ORTHOLOGUE AFUA_6G03870)"/>
    <property type="match status" value="1"/>
</dbReference>
<dbReference type="SUPFAM" id="SSF48452">
    <property type="entry name" value="TPR-like"/>
    <property type="match status" value="1"/>
</dbReference>
<organism evidence="3 4">
    <name type="scientific">Seminavis robusta</name>
    <dbReference type="NCBI Taxonomy" id="568900"/>
    <lineage>
        <taxon>Eukaryota</taxon>
        <taxon>Sar</taxon>
        <taxon>Stramenopiles</taxon>
        <taxon>Ochrophyta</taxon>
        <taxon>Bacillariophyta</taxon>
        <taxon>Bacillariophyceae</taxon>
        <taxon>Bacillariophycidae</taxon>
        <taxon>Naviculales</taxon>
        <taxon>Naviculaceae</taxon>
        <taxon>Seminavis</taxon>
    </lineage>
</organism>
<evidence type="ECO:0000256" key="2">
    <source>
        <dbReference type="ARBA" id="ARBA00022803"/>
    </source>
</evidence>
<reference evidence="3" key="1">
    <citation type="submission" date="2020-06" db="EMBL/GenBank/DDBJ databases">
        <authorList>
            <consortium name="Plant Systems Biology data submission"/>
        </authorList>
    </citation>
    <scope>NUCLEOTIDE SEQUENCE</scope>
    <source>
        <strain evidence="3">D6</strain>
    </source>
</reference>
<dbReference type="PANTHER" id="PTHR45641:SF19">
    <property type="entry name" value="NEPHROCYSTIN-3"/>
    <property type="match status" value="1"/>
</dbReference>
<keyword evidence="1" id="KW-0677">Repeat</keyword>
<dbReference type="OrthoDB" id="381520at2759"/>
<accession>A0A9N8DJK3</accession>
<dbReference type="Proteomes" id="UP001153069">
    <property type="component" value="Unassembled WGS sequence"/>
</dbReference>
<evidence type="ECO:0000313" key="3">
    <source>
        <dbReference type="EMBL" id="CAB9503361.1"/>
    </source>
</evidence>
<dbReference type="Pfam" id="PF13424">
    <property type="entry name" value="TPR_12"/>
    <property type="match status" value="1"/>
</dbReference>
<dbReference type="EMBL" id="CAICTM010000162">
    <property type="protein sequence ID" value="CAB9503361.1"/>
    <property type="molecule type" value="Genomic_DNA"/>
</dbReference>
<dbReference type="Pfam" id="PF13374">
    <property type="entry name" value="TPR_10"/>
    <property type="match status" value="1"/>
</dbReference>
<dbReference type="Gene3D" id="1.25.40.10">
    <property type="entry name" value="Tetratricopeptide repeat domain"/>
    <property type="match status" value="1"/>
</dbReference>
<keyword evidence="4" id="KW-1185">Reference proteome</keyword>
<dbReference type="InterPro" id="IPR019734">
    <property type="entry name" value="TPR_rpt"/>
</dbReference>
<name>A0A9N8DJK3_9STRA</name>
<dbReference type="InterPro" id="IPR011990">
    <property type="entry name" value="TPR-like_helical_dom_sf"/>
</dbReference>
<sequence>MSNKTTPTVSLMKELIGGCMCQVGAGPQASNDNSRSSQFVSIHGIEFIGLGAVIDELTAKERVYDTLEQLTTRTERLISIGYLSVEDASPTSKTAKIAVETVPLDVWEKTYPNDQSMAKHVKKKIANITSKKFDASITEFHNDLKSQRANPQRGTNGLVAGITAHNLAVLHVLAGNDQEIIPLFQEAIDRKRDAFGHDHPQVAISLDEIGIQYFAAERFPASLQAFQEARQIRAPTAHNNPSKMAMVLNNIACCHFQMGQHTQALTTLEEARNILKSSAANATDLDLLHVAITNCNYAYLLLQAKKYEEARVIFEEELLIQQSVLGDNHRAIRDTLSNIEFTNAFHS</sequence>
<proteinExistence type="predicted"/>
<dbReference type="SMART" id="SM00028">
    <property type="entry name" value="TPR"/>
    <property type="match status" value="3"/>
</dbReference>
<keyword evidence="2" id="KW-0802">TPR repeat</keyword>
<evidence type="ECO:0000313" key="4">
    <source>
        <dbReference type="Proteomes" id="UP001153069"/>
    </source>
</evidence>
<protein>
    <submittedName>
        <fullName evidence="3">Kinesin light chain</fullName>
    </submittedName>
</protein>
<dbReference type="AlphaFoldDB" id="A0A9N8DJK3"/>